<gene>
    <name evidence="1" type="ORF">T10_740</name>
</gene>
<dbReference type="AlphaFoldDB" id="A0A0V1N9X5"/>
<sequence>MSCDTIFLKCAMFIELKHLAELCSDNKPTVIYSKEDISLRTLTAEFLKNSITNIAQMRAQFMEQNPDDERSSKARQDV</sequence>
<dbReference type="Proteomes" id="UP000054843">
    <property type="component" value="Unassembled WGS sequence"/>
</dbReference>
<keyword evidence="2" id="KW-1185">Reference proteome</keyword>
<name>A0A0V1N9X5_9BILA</name>
<evidence type="ECO:0000313" key="2">
    <source>
        <dbReference type="Proteomes" id="UP000054843"/>
    </source>
</evidence>
<protein>
    <submittedName>
        <fullName evidence="1">Uncharacterized protein</fullName>
    </submittedName>
</protein>
<accession>A0A0V1N9X5</accession>
<reference evidence="1 2" key="1">
    <citation type="submission" date="2015-01" db="EMBL/GenBank/DDBJ databases">
        <title>Evolution of Trichinella species and genotypes.</title>
        <authorList>
            <person name="Korhonen P.K."/>
            <person name="Edoardo P."/>
            <person name="Giuseppe L.R."/>
            <person name="Gasser R.B."/>
        </authorList>
    </citation>
    <scope>NUCLEOTIDE SEQUENCE [LARGE SCALE GENOMIC DNA]</scope>
    <source>
        <strain evidence="1">ISS1980</strain>
    </source>
</reference>
<dbReference type="EMBL" id="JYDO01000002">
    <property type="protein sequence ID" value="KRZ80652.1"/>
    <property type="molecule type" value="Genomic_DNA"/>
</dbReference>
<organism evidence="1 2">
    <name type="scientific">Trichinella papuae</name>
    <dbReference type="NCBI Taxonomy" id="268474"/>
    <lineage>
        <taxon>Eukaryota</taxon>
        <taxon>Metazoa</taxon>
        <taxon>Ecdysozoa</taxon>
        <taxon>Nematoda</taxon>
        <taxon>Enoplea</taxon>
        <taxon>Dorylaimia</taxon>
        <taxon>Trichinellida</taxon>
        <taxon>Trichinellidae</taxon>
        <taxon>Trichinella</taxon>
    </lineage>
</organism>
<dbReference type="OrthoDB" id="5920448at2759"/>
<proteinExistence type="predicted"/>
<comment type="caution">
    <text evidence="1">The sequence shown here is derived from an EMBL/GenBank/DDBJ whole genome shotgun (WGS) entry which is preliminary data.</text>
</comment>
<evidence type="ECO:0000313" key="1">
    <source>
        <dbReference type="EMBL" id="KRZ80652.1"/>
    </source>
</evidence>